<protein>
    <recommendedName>
        <fullName evidence="2">C-type lectin domain-containing protein</fullName>
    </recommendedName>
</protein>
<evidence type="ECO:0000259" key="2">
    <source>
        <dbReference type="PROSITE" id="PS50041"/>
    </source>
</evidence>
<feature type="domain" description="C-type lectin" evidence="2">
    <location>
        <begin position="44"/>
        <end position="162"/>
    </location>
</feature>
<evidence type="ECO:0000313" key="4">
    <source>
        <dbReference type="Proteomes" id="UP000298663"/>
    </source>
</evidence>
<accession>A0A4U5NHU3</accession>
<reference evidence="3 4" key="1">
    <citation type="journal article" date="2015" name="Genome Biol.">
        <title>Comparative genomics of Steinernema reveals deeply conserved gene regulatory networks.</title>
        <authorList>
            <person name="Dillman A.R."/>
            <person name="Macchietto M."/>
            <person name="Porter C.F."/>
            <person name="Rogers A."/>
            <person name="Williams B."/>
            <person name="Antoshechkin I."/>
            <person name="Lee M.M."/>
            <person name="Goodwin Z."/>
            <person name="Lu X."/>
            <person name="Lewis E.E."/>
            <person name="Goodrich-Blair H."/>
            <person name="Stock S.P."/>
            <person name="Adams B.J."/>
            <person name="Sternberg P.W."/>
            <person name="Mortazavi A."/>
        </authorList>
    </citation>
    <scope>NUCLEOTIDE SEQUENCE [LARGE SCALE GENOMIC DNA]</scope>
    <source>
        <strain evidence="3 4">ALL</strain>
    </source>
</reference>
<gene>
    <name evidence="3" type="ORF">L596_016113</name>
</gene>
<dbReference type="OrthoDB" id="5877732at2759"/>
<dbReference type="InterPro" id="IPR016187">
    <property type="entry name" value="CTDL_fold"/>
</dbReference>
<dbReference type="Proteomes" id="UP000298663">
    <property type="component" value="Unassembled WGS sequence"/>
</dbReference>
<dbReference type="PROSITE" id="PS50041">
    <property type="entry name" value="C_TYPE_LECTIN_2"/>
    <property type="match status" value="1"/>
</dbReference>
<dbReference type="Gene3D" id="3.10.100.10">
    <property type="entry name" value="Mannose-Binding Protein A, subunit A"/>
    <property type="match status" value="1"/>
</dbReference>
<dbReference type="InterPro" id="IPR016186">
    <property type="entry name" value="C-type_lectin-like/link_sf"/>
</dbReference>
<dbReference type="SUPFAM" id="SSF56436">
    <property type="entry name" value="C-type lectin-like"/>
    <property type="match status" value="1"/>
</dbReference>
<reference evidence="3 4" key="2">
    <citation type="journal article" date="2019" name="G3 (Bethesda)">
        <title>Hybrid Assembly of the Genome of the Entomopathogenic Nematode Steinernema carpocapsae Identifies the X-Chromosome.</title>
        <authorList>
            <person name="Serra L."/>
            <person name="Macchietto M."/>
            <person name="Macias-Munoz A."/>
            <person name="McGill C.J."/>
            <person name="Rodriguez I.M."/>
            <person name="Rodriguez B."/>
            <person name="Murad R."/>
            <person name="Mortazavi A."/>
        </authorList>
    </citation>
    <scope>NUCLEOTIDE SEQUENCE [LARGE SCALE GENOMIC DNA]</scope>
    <source>
        <strain evidence="3 4">ALL</strain>
    </source>
</reference>
<dbReference type="InterPro" id="IPR050111">
    <property type="entry name" value="C-type_lectin/snaclec_domain"/>
</dbReference>
<feature type="chain" id="PRO_5020972110" description="C-type lectin domain-containing protein" evidence="1">
    <location>
        <begin position="23"/>
        <end position="177"/>
    </location>
</feature>
<name>A0A4U5NHU3_STECR</name>
<dbReference type="Pfam" id="PF00059">
    <property type="entry name" value="Lectin_C"/>
    <property type="match status" value="1"/>
</dbReference>
<proteinExistence type="predicted"/>
<dbReference type="EMBL" id="AZBU02000004">
    <property type="protein sequence ID" value="TKR82376.1"/>
    <property type="molecule type" value="Genomic_DNA"/>
</dbReference>
<dbReference type="SMART" id="SM00034">
    <property type="entry name" value="CLECT"/>
    <property type="match status" value="1"/>
</dbReference>
<keyword evidence="4" id="KW-1185">Reference proteome</keyword>
<organism evidence="3 4">
    <name type="scientific">Steinernema carpocapsae</name>
    <name type="common">Entomopathogenic nematode</name>
    <dbReference type="NCBI Taxonomy" id="34508"/>
    <lineage>
        <taxon>Eukaryota</taxon>
        <taxon>Metazoa</taxon>
        <taxon>Ecdysozoa</taxon>
        <taxon>Nematoda</taxon>
        <taxon>Chromadorea</taxon>
        <taxon>Rhabditida</taxon>
        <taxon>Tylenchina</taxon>
        <taxon>Panagrolaimomorpha</taxon>
        <taxon>Strongyloidoidea</taxon>
        <taxon>Steinernematidae</taxon>
        <taxon>Steinernema</taxon>
    </lineage>
</organism>
<dbReference type="AlphaFoldDB" id="A0A4U5NHU3"/>
<evidence type="ECO:0000256" key="1">
    <source>
        <dbReference type="SAM" id="SignalP"/>
    </source>
</evidence>
<dbReference type="CDD" id="cd00037">
    <property type="entry name" value="CLECT"/>
    <property type="match status" value="1"/>
</dbReference>
<dbReference type="PANTHER" id="PTHR22803">
    <property type="entry name" value="MANNOSE, PHOSPHOLIPASE, LECTIN RECEPTOR RELATED"/>
    <property type="match status" value="1"/>
</dbReference>
<evidence type="ECO:0000313" key="3">
    <source>
        <dbReference type="EMBL" id="TKR82376.1"/>
    </source>
</evidence>
<sequence length="177" mass="20324">METTLLVLASFFFLSVAQAVTALPECPATTCHLACPSEWTTFAQSGFCYRVFFNMNWWDAENFCLGQGAHLASVHNEAENEFVANLASTYRDSTYSQMTWIGGFSTTKTNRDWAWTDGSKFDYNNWQDTQPDQIDENCIQVYSDDSNNKYDLVKTQWNNYQCKFAVRAFVCKRKPLA</sequence>
<feature type="signal peptide" evidence="1">
    <location>
        <begin position="1"/>
        <end position="22"/>
    </location>
</feature>
<dbReference type="STRING" id="34508.A0A4U5NHU3"/>
<keyword evidence="1" id="KW-0732">Signal</keyword>
<comment type="caution">
    <text evidence="3">The sequence shown here is derived from an EMBL/GenBank/DDBJ whole genome shotgun (WGS) entry which is preliminary data.</text>
</comment>
<dbReference type="InterPro" id="IPR001304">
    <property type="entry name" value="C-type_lectin-like"/>
</dbReference>